<reference evidence="1" key="2">
    <citation type="submission" date="2025-09" db="UniProtKB">
        <authorList>
            <consortium name="EnsemblPlants"/>
        </authorList>
    </citation>
    <scope>IDENTIFICATION</scope>
</reference>
<proteinExistence type="predicted"/>
<accession>A0ACD5TIS1</accession>
<dbReference type="EnsemblPlants" id="AVESA.00010b.r2.1AG0061590.1">
    <property type="protein sequence ID" value="AVESA.00010b.r2.1AG0061590.1.CDS.1"/>
    <property type="gene ID" value="AVESA.00010b.r2.1AG0061590"/>
</dbReference>
<sequence length="370" mass="42270">MMDQKIKSEERTGEGEMSKRRQVQENYSLRPGKMLRPVQKQKFLYLVVDDWERGFTIRKIDVDNFETSTDLDLEPSVLRLMSPVPDHGMDFTALGSNIFISSRRDPGTFVYETYTEGVAIGQRLSDSMMFGVHIFVATANMQLYALKNDILRGEHSFEVMSTDGSKDPHMSIPTLDWSWKSVPSPLPFTGGERVTAYALHPDGRTIFITAGSRSLFRTFSFDTRQSEWRCHGEWVLPFEGQGYFDIELDAWVGLHADGYICSCQVPSCGSTSTTQPDWKMVKEKLFRKDRRSSATLTYMGDTKFCLVESVLCEGLELQDARGQSDGFMLHITIFGLKYNREGELQTTIHRIKKSYQVAKHVSFSPVAFWM</sequence>
<reference evidence="1" key="1">
    <citation type="submission" date="2021-05" db="EMBL/GenBank/DDBJ databases">
        <authorList>
            <person name="Scholz U."/>
            <person name="Mascher M."/>
            <person name="Fiebig A."/>
        </authorList>
    </citation>
    <scope>NUCLEOTIDE SEQUENCE [LARGE SCALE GENOMIC DNA]</scope>
</reference>
<protein>
    <submittedName>
        <fullName evidence="1">Uncharacterized protein</fullName>
    </submittedName>
</protein>
<organism evidence="1 2">
    <name type="scientific">Avena sativa</name>
    <name type="common">Oat</name>
    <dbReference type="NCBI Taxonomy" id="4498"/>
    <lineage>
        <taxon>Eukaryota</taxon>
        <taxon>Viridiplantae</taxon>
        <taxon>Streptophyta</taxon>
        <taxon>Embryophyta</taxon>
        <taxon>Tracheophyta</taxon>
        <taxon>Spermatophyta</taxon>
        <taxon>Magnoliopsida</taxon>
        <taxon>Liliopsida</taxon>
        <taxon>Poales</taxon>
        <taxon>Poaceae</taxon>
        <taxon>BOP clade</taxon>
        <taxon>Pooideae</taxon>
        <taxon>Poodae</taxon>
        <taxon>Poeae</taxon>
        <taxon>Poeae Chloroplast Group 1 (Aveneae type)</taxon>
        <taxon>Aveninae</taxon>
        <taxon>Avena</taxon>
    </lineage>
</organism>
<evidence type="ECO:0000313" key="1">
    <source>
        <dbReference type="EnsemblPlants" id="AVESA.00010b.r2.1AG0061590.1.CDS.1"/>
    </source>
</evidence>
<keyword evidence="2" id="KW-1185">Reference proteome</keyword>
<dbReference type="Proteomes" id="UP001732700">
    <property type="component" value="Chromosome 1A"/>
</dbReference>
<name>A0ACD5TIS1_AVESA</name>
<evidence type="ECO:0000313" key="2">
    <source>
        <dbReference type="Proteomes" id="UP001732700"/>
    </source>
</evidence>